<dbReference type="PANTHER" id="PTHR11211">
    <property type="entry name" value="IROQUOIS-CLASS HOMEODOMAIN PROTEIN IRX"/>
    <property type="match status" value="1"/>
</dbReference>
<dbReference type="Ensembl" id="ENSLCAT00010057390.1">
    <property type="protein sequence ID" value="ENSLCAP00010055893.1"/>
    <property type="gene ID" value="ENSLCAG00010026062.1"/>
</dbReference>
<evidence type="ECO:0000313" key="9">
    <source>
        <dbReference type="Ensembl" id="ENSLCAP00010055893.1"/>
    </source>
</evidence>
<dbReference type="PANTHER" id="PTHR11211:SF17">
    <property type="entry name" value="IROQUOIS-CLASS HOMEODOMAIN PROTEIN IRX-5"/>
    <property type="match status" value="1"/>
</dbReference>
<reference evidence="9" key="3">
    <citation type="submission" date="2025-05" db="UniProtKB">
        <authorList>
            <consortium name="Ensembl"/>
        </authorList>
    </citation>
    <scope>IDENTIFICATION</scope>
</reference>
<evidence type="ECO:0000256" key="2">
    <source>
        <dbReference type="ARBA" id="ARBA00008446"/>
    </source>
</evidence>
<dbReference type="Proteomes" id="UP000694890">
    <property type="component" value="Linkage group LG10"/>
</dbReference>
<dbReference type="PROSITE" id="PS50071">
    <property type="entry name" value="HOMEOBOX_2"/>
    <property type="match status" value="1"/>
</dbReference>
<dbReference type="InterPro" id="IPR017970">
    <property type="entry name" value="Homeobox_CS"/>
</dbReference>
<accession>A0A4W6FYZ9</accession>
<dbReference type="STRING" id="8187.ENSLCAP00010055893"/>
<keyword evidence="10" id="KW-1185">Reference proteome</keyword>
<dbReference type="SMART" id="SM00389">
    <property type="entry name" value="HOX"/>
    <property type="match status" value="1"/>
</dbReference>
<evidence type="ECO:0000313" key="10">
    <source>
        <dbReference type="Proteomes" id="UP000314980"/>
    </source>
</evidence>
<organism evidence="9 10">
    <name type="scientific">Lates calcarifer</name>
    <name type="common">Barramundi</name>
    <name type="synonym">Holocentrus calcarifer</name>
    <dbReference type="NCBI Taxonomy" id="8187"/>
    <lineage>
        <taxon>Eukaryota</taxon>
        <taxon>Metazoa</taxon>
        <taxon>Chordata</taxon>
        <taxon>Craniata</taxon>
        <taxon>Vertebrata</taxon>
        <taxon>Euteleostomi</taxon>
        <taxon>Actinopterygii</taxon>
        <taxon>Neopterygii</taxon>
        <taxon>Teleostei</taxon>
        <taxon>Neoteleostei</taxon>
        <taxon>Acanthomorphata</taxon>
        <taxon>Carangaria</taxon>
        <taxon>Carangaria incertae sedis</taxon>
        <taxon>Centropomidae</taxon>
        <taxon>Lates</taxon>
    </lineage>
</organism>
<reference evidence="11" key="2">
    <citation type="submission" date="2025-04" db="UniProtKB">
        <authorList>
            <consortium name="RefSeq"/>
        </authorList>
    </citation>
    <scope>IDENTIFICATION</scope>
    <source>
        <tissue evidence="11">Brain</tissue>
    </source>
</reference>
<feature type="compositionally biased region" description="Polar residues" evidence="7">
    <location>
        <begin position="316"/>
        <end position="329"/>
    </location>
</feature>
<dbReference type="GO" id="GO:0030182">
    <property type="term" value="P:neuron differentiation"/>
    <property type="evidence" value="ECO:0007669"/>
    <property type="project" value="TreeGrafter"/>
</dbReference>
<dbReference type="PROSITE" id="PS00027">
    <property type="entry name" value="HOMEOBOX_1"/>
    <property type="match status" value="1"/>
</dbReference>
<proteinExistence type="inferred from homology"/>
<dbReference type="InterPro" id="IPR008422">
    <property type="entry name" value="KN_HD"/>
</dbReference>
<dbReference type="GO" id="GO:0000978">
    <property type="term" value="F:RNA polymerase II cis-regulatory region sequence-specific DNA binding"/>
    <property type="evidence" value="ECO:0007669"/>
    <property type="project" value="TreeGrafter"/>
</dbReference>
<feature type="compositionally biased region" description="Acidic residues" evidence="7">
    <location>
        <begin position="179"/>
        <end position="197"/>
    </location>
</feature>
<sequence>MAYPQGFLFQPSVSLALHSCPSFSSGVILGPRTEELGRSSSGSAFAPYSGSATSPGFNSHLPYGGEPRAAATLSSFVSPGYDPSSGISGSLDYHPFGAMGPYPYGDPTYRKNATRDATATLKAWLNEHRKNPYPTKGEKIMLAIITKMTLTQVSTWFANARRRLKKENKMTWTPRNRSEDEEEEDNIDLERNDEDEEPMKTSNDETETKSEAAGHRPSSGGASCVLTFRDDSDTDRGFTDPDRPPLIPGPAPTGPPSPQNLPLGMLRASELEHTPSPPAKEHGDSCGAIQGPNTAPKPKLWSLAEIATSSDKTKGPNESSQSGGASTPRTPFPHSPALPRHLYYTSPFIPGYSNYGPLGPLHGSPGSHLASATHLNGLQQTMLQRAEAAARDCKLRSQSQLELHELKKGMTNM</sequence>
<feature type="compositionally biased region" description="Pro residues" evidence="7">
    <location>
        <begin position="244"/>
        <end position="259"/>
    </location>
</feature>
<dbReference type="InterPro" id="IPR001356">
    <property type="entry name" value="HD"/>
</dbReference>
<dbReference type="GO" id="GO:0048468">
    <property type="term" value="P:cell development"/>
    <property type="evidence" value="ECO:0007669"/>
    <property type="project" value="TreeGrafter"/>
</dbReference>
<evidence type="ECO:0000259" key="8">
    <source>
        <dbReference type="PROSITE" id="PS50071"/>
    </source>
</evidence>
<feature type="compositionally biased region" description="Basic and acidic residues" evidence="7">
    <location>
        <begin position="269"/>
        <end position="284"/>
    </location>
</feature>
<keyword evidence="4 6" id="KW-0371">Homeobox</keyword>
<evidence type="ECO:0000256" key="3">
    <source>
        <dbReference type="ARBA" id="ARBA00023125"/>
    </source>
</evidence>
<dbReference type="CDD" id="cd00086">
    <property type="entry name" value="homeodomain"/>
    <property type="match status" value="1"/>
</dbReference>
<dbReference type="GO" id="GO:0000981">
    <property type="term" value="F:DNA-binding transcription factor activity, RNA polymerase II-specific"/>
    <property type="evidence" value="ECO:0007669"/>
    <property type="project" value="InterPro"/>
</dbReference>
<dbReference type="GeneID" id="108885224"/>
<dbReference type="Pfam" id="PF05920">
    <property type="entry name" value="Homeobox_KN"/>
    <property type="match status" value="1"/>
</dbReference>
<evidence type="ECO:0000313" key="11">
    <source>
        <dbReference type="RefSeq" id="XP_018534972.1"/>
    </source>
</evidence>
<keyword evidence="5 6" id="KW-0539">Nucleus</keyword>
<dbReference type="SMART" id="SM00548">
    <property type="entry name" value="IRO"/>
    <property type="match status" value="1"/>
</dbReference>
<reference evidence="10" key="1">
    <citation type="submission" date="2015-09" db="EMBL/GenBank/DDBJ databases">
        <authorList>
            <person name="Sai Rama Sridatta P."/>
        </authorList>
    </citation>
    <scope>NUCLEOTIDE SEQUENCE [LARGE SCALE GENOMIC DNA]</scope>
</reference>
<dbReference type="KEGG" id="lcf:108885224"/>
<feature type="DNA-binding region" description="Homeobox" evidence="6">
    <location>
        <begin position="112"/>
        <end position="168"/>
    </location>
</feature>
<gene>
    <name evidence="9 11" type="primary">irx5b</name>
</gene>
<evidence type="ECO:0000256" key="4">
    <source>
        <dbReference type="ARBA" id="ARBA00023155"/>
    </source>
</evidence>
<dbReference type="FunFam" id="1.10.10.60:FF:000003">
    <property type="entry name" value="Iroquois-class homeobox protein IRX"/>
    <property type="match status" value="1"/>
</dbReference>
<dbReference type="GeneTree" id="ENSGT00940000159483"/>
<evidence type="ECO:0000256" key="1">
    <source>
        <dbReference type="ARBA" id="ARBA00004123"/>
    </source>
</evidence>
<dbReference type="AlphaFoldDB" id="A0A4W6FYZ9"/>
<evidence type="ECO:0000256" key="5">
    <source>
        <dbReference type="ARBA" id="ARBA00023242"/>
    </source>
</evidence>
<keyword evidence="3 6" id="KW-0238">DNA-binding</keyword>
<dbReference type="InParanoid" id="A0A4W6FYZ9"/>
<evidence type="ECO:0000256" key="7">
    <source>
        <dbReference type="SAM" id="MobiDB-lite"/>
    </source>
</evidence>
<dbReference type="SUPFAM" id="SSF46689">
    <property type="entry name" value="Homeodomain-like"/>
    <property type="match status" value="1"/>
</dbReference>
<dbReference type="CTD" id="405792"/>
<dbReference type="OrthoDB" id="5399138at2759"/>
<dbReference type="Gene3D" id="1.10.10.60">
    <property type="entry name" value="Homeodomain-like"/>
    <property type="match status" value="1"/>
</dbReference>
<protein>
    <submittedName>
        <fullName evidence="9">Iroquois homeobox 5</fullName>
    </submittedName>
    <submittedName>
        <fullName evidence="11">Iroquois-class homeodomain protein IRX-5b</fullName>
    </submittedName>
</protein>
<dbReference type="InterPro" id="IPR003893">
    <property type="entry name" value="Iroquois_homeo"/>
</dbReference>
<comment type="similarity">
    <text evidence="2">Belongs to the TALE/IRO homeobox family.</text>
</comment>
<feature type="compositionally biased region" description="Basic and acidic residues" evidence="7">
    <location>
        <begin position="198"/>
        <end position="214"/>
    </location>
</feature>
<feature type="domain" description="Homeobox" evidence="8">
    <location>
        <begin position="110"/>
        <end position="167"/>
    </location>
</feature>
<comment type="subcellular location">
    <subcellularLocation>
        <location evidence="1 6">Nucleus</location>
    </subcellularLocation>
</comment>
<evidence type="ECO:0000256" key="6">
    <source>
        <dbReference type="PROSITE-ProRule" id="PRU00108"/>
    </source>
</evidence>
<feature type="region of interest" description="Disordered" evidence="7">
    <location>
        <begin position="170"/>
        <end position="335"/>
    </location>
</feature>
<dbReference type="RefSeq" id="XP_018534972.1">
    <property type="nucleotide sequence ID" value="XM_018679456.2"/>
</dbReference>
<dbReference type="Proteomes" id="UP000314980">
    <property type="component" value="Unassembled WGS sequence"/>
</dbReference>
<dbReference type="InterPro" id="IPR009057">
    <property type="entry name" value="Homeodomain-like_sf"/>
</dbReference>
<dbReference type="GO" id="GO:0005634">
    <property type="term" value="C:nucleus"/>
    <property type="evidence" value="ECO:0007669"/>
    <property type="project" value="UniProtKB-SubCell"/>
</dbReference>
<feature type="compositionally biased region" description="Basic and acidic residues" evidence="7">
    <location>
        <begin position="228"/>
        <end position="243"/>
    </location>
</feature>
<name>A0A4W6FYZ9_LATCA</name>